<comment type="function">
    <text evidence="9">Converts adenosine-3',5'-bisphosphate (PAP) to AMP.</text>
</comment>
<dbReference type="PANTHER" id="PTHR43028:SF5">
    <property type="entry name" value="3'(2'),5'-BISPHOSPHATE NUCLEOTIDASE 1"/>
    <property type="match status" value="1"/>
</dbReference>
<feature type="binding site" evidence="9">
    <location>
        <position position="92"/>
    </location>
    <ligand>
        <name>Mg(2+)</name>
        <dbReference type="ChEBI" id="CHEBI:18420"/>
        <label>2</label>
    </ligand>
</feature>
<evidence type="ECO:0000256" key="5">
    <source>
        <dbReference type="ARBA" id="ARBA00022723"/>
    </source>
</evidence>
<comment type="subcellular location">
    <subcellularLocation>
        <location evidence="9">Cell inner membrane</location>
        <topology evidence="9">Peripheral membrane protein</topology>
        <orientation evidence="9">Cytoplasmic side</orientation>
    </subcellularLocation>
</comment>
<feature type="binding site" evidence="9">
    <location>
        <position position="233"/>
    </location>
    <ligand>
        <name>Mg(2+)</name>
        <dbReference type="ChEBI" id="CHEBI:18420"/>
        <label>2</label>
    </ligand>
</feature>
<feature type="binding site" evidence="9">
    <location>
        <position position="233"/>
    </location>
    <ligand>
        <name>substrate</name>
    </ligand>
</feature>
<reference evidence="11" key="1">
    <citation type="submission" date="2018-07" db="EMBL/GenBank/DDBJ databases">
        <title>Genome assembly of strain Ka43.</title>
        <authorList>
            <person name="Kukolya J."/>
            <person name="Nagy I."/>
            <person name="Horvath B."/>
            <person name="Toth A."/>
        </authorList>
    </citation>
    <scope>NUCLEOTIDE SEQUENCE</scope>
    <source>
        <strain evidence="11">KB43</strain>
    </source>
</reference>
<dbReference type="AlphaFoldDB" id="A0A928V9G0"/>
<feature type="binding site" evidence="9">
    <location>
        <position position="95"/>
    </location>
    <ligand>
        <name>Mg(2+)</name>
        <dbReference type="ChEBI" id="CHEBI:18420"/>
        <label>2</label>
    </ligand>
</feature>
<feature type="binding site" evidence="10">
    <location>
        <position position="94"/>
    </location>
    <ligand>
        <name>Mg(2+)</name>
        <dbReference type="ChEBI" id="CHEBI:18420"/>
        <label>1</label>
        <note>catalytic</note>
    </ligand>
</feature>
<feature type="binding site" evidence="10">
    <location>
        <position position="95"/>
    </location>
    <ligand>
        <name>Mg(2+)</name>
        <dbReference type="ChEBI" id="CHEBI:18420"/>
        <label>1</label>
        <note>catalytic</note>
    </ligand>
</feature>
<dbReference type="InterPro" id="IPR020583">
    <property type="entry name" value="Inositol_monoP_metal-BS"/>
</dbReference>
<evidence type="ECO:0000256" key="4">
    <source>
        <dbReference type="ARBA" id="ARBA00022519"/>
    </source>
</evidence>
<feature type="binding site" evidence="10">
    <location>
        <position position="233"/>
    </location>
    <ligand>
        <name>Mg(2+)</name>
        <dbReference type="ChEBI" id="CHEBI:18420"/>
        <label>1</label>
        <note>catalytic</note>
    </ligand>
</feature>
<dbReference type="CDD" id="cd01638">
    <property type="entry name" value="CysQ"/>
    <property type="match status" value="1"/>
</dbReference>
<dbReference type="GO" id="GO:0050427">
    <property type="term" value="P:3'-phosphoadenosine 5'-phosphosulfate metabolic process"/>
    <property type="evidence" value="ECO:0007669"/>
    <property type="project" value="TreeGrafter"/>
</dbReference>
<dbReference type="HAMAP" id="MF_02095">
    <property type="entry name" value="CysQ"/>
    <property type="match status" value="1"/>
</dbReference>
<dbReference type="Gene3D" id="3.40.190.80">
    <property type="match status" value="1"/>
</dbReference>
<dbReference type="NCBIfam" id="TIGR01331">
    <property type="entry name" value="bisphos_cysQ"/>
    <property type="match status" value="1"/>
</dbReference>
<comment type="caution">
    <text evidence="11">The sequence shown here is derived from an EMBL/GenBank/DDBJ whole genome shotgun (WGS) entry which is preliminary data.</text>
</comment>
<evidence type="ECO:0000313" key="12">
    <source>
        <dbReference type="Proteomes" id="UP000652567"/>
    </source>
</evidence>
<dbReference type="InterPro" id="IPR020550">
    <property type="entry name" value="Inositol_monophosphatase_CS"/>
</dbReference>
<dbReference type="Gene3D" id="3.30.540.10">
    <property type="entry name" value="Fructose-1,6-Bisphosphatase, subunit A, domain 1"/>
    <property type="match status" value="1"/>
</dbReference>
<evidence type="ECO:0000313" key="11">
    <source>
        <dbReference type="EMBL" id="MBE8718944.1"/>
    </source>
</evidence>
<comment type="similarity">
    <text evidence="2 9">Belongs to the inositol monophosphatase superfamily. CysQ family.</text>
</comment>
<keyword evidence="5 9" id="KW-0479">Metal-binding</keyword>
<dbReference type="GO" id="GO:0008441">
    <property type="term" value="F:3'(2'),5'-bisphosphate nucleotidase activity"/>
    <property type="evidence" value="ECO:0007669"/>
    <property type="project" value="UniProtKB-UniRule"/>
</dbReference>
<sequence length="300" mass="32938">MDYRFRDEFLLMALVALAREAGDRILEVYQTMTDADIAFKSDDSPVTAADIAAHHCLADALPGILAIPLISEEGEIPALAERLQWRRYWLIDPLDGTREFITRNGEFTVNIALIEDGKPVLGVVHVPVHKVTYAAINLPDENQVVALKIDGDSSPVVIHGRSLTGPNAAQLPLALLASHRHERADLQPIIEPIEAQWPAGVNVEHAGSSLKFCWLAEGRADLYPRHGLTSEWDTAASQAVLEAAGGAIVEAVAMHLGEWQPLAYNNRESLLNPFFYAVADRHFDWSALLQTIPVASAYND</sequence>
<keyword evidence="4 9" id="KW-0997">Cell inner membrane</keyword>
<comment type="catalytic activity">
    <reaction evidence="1 9">
        <text>adenosine 3',5'-bisphosphate + H2O = AMP + phosphate</text>
        <dbReference type="Rhea" id="RHEA:10040"/>
        <dbReference type="ChEBI" id="CHEBI:15377"/>
        <dbReference type="ChEBI" id="CHEBI:43474"/>
        <dbReference type="ChEBI" id="CHEBI:58343"/>
        <dbReference type="ChEBI" id="CHEBI:456215"/>
        <dbReference type="EC" id="3.1.3.7"/>
    </reaction>
</comment>
<feature type="binding site" evidence="9">
    <location>
        <position position="94"/>
    </location>
    <ligand>
        <name>Mg(2+)</name>
        <dbReference type="ChEBI" id="CHEBI:18420"/>
        <label>1</label>
    </ligand>
</feature>
<dbReference type="InterPro" id="IPR006240">
    <property type="entry name" value="CysQ"/>
</dbReference>
<dbReference type="PRINTS" id="PR00377">
    <property type="entry name" value="IMPHPHTASES"/>
</dbReference>
<evidence type="ECO:0000256" key="6">
    <source>
        <dbReference type="ARBA" id="ARBA00022801"/>
    </source>
</evidence>
<keyword evidence="3 9" id="KW-1003">Cell membrane</keyword>
<dbReference type="Pfam" id="PF00459">
    <property type="entry name" value="Inositol_P"/>
    <property type="match status" value="1"/>
</dbReference>
<evidence type="ECO:0000256" key="7">
    <source>
        <dbReference type="ARBA" id="ARBA00022842"/>
    </source>
</evidence>
<dbReference type="PROSITE" id="PS00629">
    <property type="entry name" value="IMP_1"/>
    <property type="match status" value="1"/>
</dbReference>
<feature type="binding site" evidence="9">
    <location>
        <position position="72"/>
    </location>
    <ligand>
        <name>Mg(2+)</name>
        <dbReference type="ChEBI" id="CHEBI:18420"/>
        <label>1</label>
    </ligand>
</feature>
<evidence type="ECO:0000256" key="2">
    <source>
        <dbReference type="ARBA" id="ARBA00005289"/>
    </source>
</evidence>
<feature type="binding site" evidence="9">
    <location>
        <begin position="94"/>
        <end position="97"/>
    </location>
    <ligand>
        <name>substrate</name>
    </ligand>
</feature>
<evidence type="ECO:0000256" key="10">
    <source>
        <dbReference type="PIRSR" id="PIRSR600760-2"/>
    </source>
</evidence>
<dbReference type="EC" id="3.1.3.7" evidence="9"/>
<accession>A0A928V9G0</accession>
<evidence type="ECO:0000256" key="8">
    <source>
        <dbReference type="ARBA" id="ARBA00023136"/>
    </source>
</evidence>
<keyword evidence="7 9" id="KW-0460">Magnesium</keyword>
<name>A0A928V9G0_9GAMM</name>
<dbReference type="Proteomes" id="UP000652567">
    <property type="component" value="Unassembled WGS sequence"/>
</dbReference>
<dbReference type="GO" id="GO:0046854">
    <property type="term" value="P:phosphatidylinositol phosphate biosynthetic process"/>
    <property type="evidence" value="ECO:0007669"/>
    <property type="project" value="InterPro"/>
</dbReference>
<dbReference type="InterPro" id="IPR000760">
    <property type="entry name" value="Inositol_monophosphatase-like"/>
</dbReference>
<dbReference type="EMBL" id="PRDL01000001">
    <property type="protein sequence ID" value="MBE8718944.1"/>
    <property type="molecule type" value="Genomic_DNA"/>
</dbReference>
<dbReference type="PROSITE" id="PS00630">
    <property type="entry name" value="IMP_2"/>
    <property type="match status" value="1"/>
</dbReference>
<keyword evidence="12" id="KW-1185">Reference proteome</keyword>
<feature type="binding site" evidence="9">
    <location>
        <position position="72"/>
    </location>
    <ligand>
        <name>substrate</name>
    </ligand>
</feature>
<feature type="binding site" evidence="9">
    <location>
        <position position="92"/>
    </location>
    <ligand>
        <name>Mg(2+)</name>
        <dbReference type="ChEBI" id="CHEBI:18420"/>
        <label>1</label>
    </ligand>
</feature>
<dbReference type="GO" id="GO:0000103">
    <property type="term" value="P:sulfate assimilation"/>
    <property type="evidence" value="ECO:0007669"/>
    <property type="project" value="TreeGrafter"/>
</dbReference>
<feature type="binding site" evidence="10">
    <location>
        <position position="92"/>
    </location>
    <ligand>
        <name>Mg(2+)</name>
        <dbReference type="ChEBI" id="CHEBI:18420"/>
        <label>1</label>
        <note>catalytic</note>
    </ligand>
</feature>
<dbReference type="GO" id="GO:0005886">
    <property type="term" value="C:plasma membrane"/>
    <property type="evidence" value="ECO:0007669"/>
    <property type="project" value="UniProtKB-SubCell"/>
</dbReference>
<dbReference type="InterPro" id="IPR050725">
    <property type="entry name" value="CysQ/Inositol_MonoPase"/>
</dbReference>
<dbReference type="SUPFAM" id="SSF56655">
    <property type="entry name" value="Carbohydrate phosphatase"/>
    <property type="match status" value="1"/>
</dbReference>
<evidence type="ECO:0000256" key="1">
    <source>
        <dbReference type="ARBA" id="ARBA00001625"/>
    </source>
</evidence>
<keyword evidence="8 9" id="KW-0472">Membrane</keyword>
<feature type="binding site" evidence="10">
    <location>
        <position position="72"/>
    </location>
    <ligand>
        <name>Mg(2+)</name>
        <dbReference type="ChEBI" id="CHEBI:18420"/>
        <label>1</label>
        <note>catalytic</note>
    </ligand>
</feature>
<dbReference type="PANTHER" id="PTHR43028">
    <property type="entry name" value="3'(2'),5'-BISPHOSPHATE NUCLEOTIDASE 1"/>
    <property type="match status" value="1"/>
</dbReference>
<protein>
    <recommendedName>
        <fullName evidence="9">3'(2'),5'-bisphosphate nucleotidase CysQ</fullName>
        <ecNumber evidence="9">3.1.3.7</ecNumber>
    </recommendedName>
    <alternativeName>
        <fullName evidence="9">3'(2'),5-bisphosphonucleoside 3'(2')-phosphohydrolase</fullName>
    </alternativeName>
    <alternativeName>
        <fullName evidence="9">3'-phosphoadenosine 5'-phosphate phosphatase</fullName>
        <shortName evidence="9">PAP phosphatase</shortName>
    </alternativeName>
</protein>
<proteinExistence type="inferred from homology"/>
<organism evidence="11 12">
    <name type="scientific">Cellvibrio polysaccharolyticus</name>
    <dbReference type="NCBI Taxonomy" id="2082724"/>
    <lineage>
        <taxon>Bacteria</taxon>
        <taxon>Pseudomonadati</taxon>
        <taxon>Pseudomonadota</taxon>
        <taxon>Gammaproteobacteria</taxon>
        <taxon>Cellvibrionales</taxon>
        <taxon>Cellvibrionaceae</taxon>
        <taxon>Cellvibrio</taxon>
    </lineage>
</organism>
<gene>
    <name evidence="9 11" type="primary">cysQ</name>
    <name evidence="11" type="ORF">C4F51_17350</name>
</gene>
<evidence type="ECO:0000256" key="9">
    <source>
        <dbReference type="HAMAP-Rule" id="MF_02095"/>
    </source>
</evidence>
<comment type="cofactor">
    <cofactor evidence="9 10">
        <name>Mg(2+)</name>
        <dbReference type="ChEBI" id="CHEBI:18420"/>
    </cofactor>
</comment>
<evidence type="ECO:0000256" key="3">
    <source>
        <dbReference type="ARBA" id="ARBA00022475"/>
    </source>
</evidence>
<dbReference type="GO" id="GO:0000287">
    <property type="term" value="F:magnesium ion binding"/>
    <property type="evidence" value="ECO:0007669"/>
    <property type="project" value="UniProtKB-UniRule"/>
</dbReference>
<keyword evidence="6 9" id="KW-0378">Hydrolase</keyword>